<dbReference type="EMBL" id="CP009809">
    <property type="protein sequence ID" value="ATZ50258.1"/>
    <property type="molecule type" value="Genomic_DNA"/>
</dbReference>
<reference evidence="1 2" key="1">
    <citation type="journal article" date="2011" name="PLoS Genet.">
        <title>Genomic analysis of the necrotrophic fungal pathogens Sclerotinia sclerotiorum and Botrytis cinerea.</title>
        <authorList>
            <person name="Amselem J."/>
            <person name="Cuomo C.A."/>
            <person name="van Kan J.A."/>
            <person name="Viaud M."/>
            <person name="Benito E.P."/>
            <person name="Couloux A."/>
            <person name="Coutinho P.M."/>
            <person name="de Vries R.P."/>
            <person name="Dyer P.S."/>
            <person name="Fillinger S."/>
            <person name="Fournier E."/>
            <person name="Gout L."/>
            <person name="Hahn M."/>
            <person name="Kohn L."/>
            <person name="Lapalu N."/>
            <person name="Plummer K.M."/>
            <person name="Pradier J.M."/>
            <person name="Quevillon E."/>
            <person name="Sharon A."/>
            <person name="Simon A."/>
            <person name="ten Have A."/>
            <person name="Tudzynski B."/>
            <person name="Tudzynski P."/>
            <person name="Wincker P."/>
            <person name="Andrew M."/>
            <person name="Anthouard V."/>
            <person name="Beever R.E."/>
            <person name="Beffa R."/>
            <person name="Benoit I."/>
            <person name="Bouzid O."/>
            <person name="Brault B."/>
            <person name="Chen Z."/>
            <person name="Choquer M."/>
            <person name="Collemare J."/>
            <person name="Cotton P."/>
            <person name="Danchin E.G."/>
            <person name="Da Silva C."/>
            <person name="Gautier A."/>
            <person name="Giraud C."/>
            <person name="Giraud T."/>
            <person name="Gonzalez C."/>
            <person name="Grossetete S."/>
            <person name="Guldener U."/>
            <person name="Henrissat B."/>
            <person name="Howlett B.J."/>
            <person name="Kodira C."/>
            <person name="Kretschmer M."/>
            <person name="Lappartient A."/>
            <person name="Leroch M."/>
            <person name="Levis C."/>
            <person name="Mauceli E."/>
            <person name="Neuveglise C."/>
            <person name="Oeser B."/>
            <person name="Pearson M."/>
            <person name="Poulain J."/>
            <person name="Poussereau N."/>
            <person name="Quesneville H."/>
            <person name="Rascle C."/>
            <person name="Schumacher J."/>
            <person name="Segurens B."/>
            <person name="Sexton A."/>
            <person name="Silva E."/>
            <person name="Sirven C."/>
            <person name="Soanes D.M."/>
            <person name="Talbot N.J."/>
            <person name="Templeton M."/>
            <person name="Yandava C."/>
            <person name="Yarden O."/>
            <person name="Zeng Q."/>
            <person name="Rollins J.A."/>
            <person name="Lebrun M.H."/>
            <person name="Dickman M."/>
        </authorList>
    </citation>
    <scope>NUCLEOTIDE SEQUENCE [LARGE SCALE GENOMIC DNA]</scope>
    <source>
        <strain evidence="1 2">B05.10</strain>
    </source>
</reference>
<accession>A0A384JI41</accession>
<protein>
    <submittedName>
        <fullName evidence="1">Uncharacterized protein</fullName>
    </submittedName>
</protein>
<dbReference type="KEGG" id="bfu:BCIN_05g06260"/>
<sequence length="69" mass="7754">MIELKQNGIILYAGLPRTSQERSPSMPCQKGHLPRDDTIQLLIVKVNTIIKQASSTKSFVNHSSLSRYN</sequence>
<evidence type="ECO:0000313" key="2">
    <source>
        <dbReference type="Proteomes" id="UP000001798"/>
    </source>
</evidence>
<dbReference type="RefSeq" id="XP_001559592.1">
    <property type="nucleotide sequence ID" value="XM_001559542.2"/>
</dbReference>
<gene>
    <name evidence="1" type="ORF">BCIN_05g06260</name>
</gene>
<dbReference type="GeneID" id="5440211"/>
<reference evidence="1 2" key="2">
    <citation type="journal article" date="2012" name="Eukaryot. Cell">
        <title>Genome update of Botrytis cinerea strains B05.10 and T4.</title>
        <authorList>
            <person name="Staats M."/>
            <person name="van Kan J.A."/>
        </authorList>
    </citation>
    <scope>NUCLEOTIDE SEQUENCE [LARGE SCALE GENOMIC DNA]</scope>
    <source>
        <strain evidence="1 2">B05.10</strain>
    </source>
</reference>
<keyword evidence="2" id="KW-1185">Reference proteome</keyword>
<name>A0A384JI41_BOTFB</name>
<dbReference type="Proteomes" id="UP000001798">
    <property type="component" value="Chromosome 5"/>
</dbReference>
<dbReference type="AlphaFoldDB" id="A0A384JI41"/>
<dbReference type="VEuPathDB" id="FungiDB:Bcin05g06260"/>
<evidence type="ECO:0000313" key="1">
    <source>
        <dbReference type="EMBL" id="ATZ50258.1"/>
    </source>
</evidence>
<organism evidence="1 2">
    <name type="scientific">Botryotinia fuckeliana (strain B05.10)</name>
    <name type="common">Noble rot fungus</name>
    <name type="synonym">Botrytis cinerea</name>
    <dbReference type="NCBI Taxonomy" id="332648"/>
    <lineage>
        <taxon>Eukaryota</taxon>
        <taxon>Fungi</taxon>
        <taxon>Dikarya</taxon>
        <taxon>Ascomycota</taxon>
        <taxon>Pezizomycotina</taxon>
        <taxon>Leotiomycetes</taxon>
        <taxon>Helotiales</taxon>
        <taxon>Sclerotiniaceae</taxon>
        <taxon>Botrytis</taxon>
    </lineage>
</organism>
<proteinExistence type="predicted"/>
<reference evidence="1 2" key="3">
    <citation type="journal article" date="2017" name="Mol. Plant Pathol.">
        <title>A gapless genome sequence of the fungus Botrytis cinerea.</title>
        <authorList>
            <person name="Van Kan J.A."/>
            <person name="Stassen J.H."/>
            <person name="Mosbach A."/>
            <person name="Van Der Lee T.A."/>
            <person name="Faino L."/>
            <person name="Farmer A.D."/>
            <person name="Papasotiriou D.G."/>
            <person name="Zhou S."/>
            <person name="Seidl M.F."/>
            <person name="Cottam E."/>
            <person name="Edel D."/>
            <person name="Hahn M."/>
            <person name="Schwartz D.C."/>
            <person name="Dietrich R.A."/>
            <person name="Widdison S."/>
            <person name="Scalliet G."/>
        </authorList>
    </citation>
    <scope>NUCLEOTIDE SEQUENCE [LARGE SCALE GENOMIC DNA]</scope>
    <source>
        <strain evidence="1 2">B05.10</strain>
    </source>
</reference>